<dbReference type="eggNOG" id="COG2199">
    <property type="taxonomic scope" value="Bacteria"/>
</dbReference>
<dbReference type="PATRIC" id="fig|1121022.4.peg.1291"/>
<dbReference type="EMBL" id="AWGB01000009">
    <property type="protein sequence ID" value="ESQ93191.1"/>
    <property type="molecule type" value="Genomic_DNA"/>
</dbReference>
<dbReference type="EC" id="2.7.7.65" evidence="1"/>
<dbReference type="InterPro" id="IPR029787">
    <property type="entry name" value="Nucleotide_cyclase"/>
</dbReference>
<dbReference type="InterPro" id="IPR000160">
    <property type="entry name" value="GGDEF_dom"/>
</dbReference>
<feature type="domain" description="GGDEF" evidence="3">
    <location>
        <begin position="157"/>
        <end position="288"/>
    </location>
</feature>
<dbReference type="STRING" id="1121022.GCA_000376105_00605"/>
<evidence type="ECO:0000259" key="3">
    <source>
        <dbReference type="PROSITE" id="PS50887"/>
    </source>
</evidence>
<dbReference type="InterPro" id="IPR050469">
    <property type="entry name" value="Diguanylate_Cyclase"/>
</dbReference>
<organism evidence="4 5">
    <name type="scientific">Asticcacaulis benevestitus DSM 16100 = ATCC BAA-896</name>
    <dbReference type="NCBI Taxonomy" id="1121022"/>
    <lineage>
        <taxon>Bacteria</taxon>
        <taxon>Pseudomonadati</taxon>
        <taxon>Pseudomonadota</taxon>
        <taxon>Alphaproteobacteria</taxon>
        <taxon>Caulobacterales</taxon>
        <taxon>Caulobacteraceae</taxon>
        <taxon>Asticcacaulis</taxon>
    </lineage>
</organism>
<dbReference type="PROSITE" id="PS50887">
    <property type="entry name" value="GGDEF"/>
    <property type="match status" value="1"/>
</dbReference>
<dbReference type="Pfam" id="PF00990">
    <property type="entry name" value="GGDEF"/>
    <property type="match status" value="1"/>
</dbReference>
<sequence>MLAAGIAMALFTPRETLHFATPGFIELYDIQPGQQSLASILRHCAETGVGPVFEADDIEPWLVKNREELRHGGSLHFEVAMRDGRWVLGTKTQLSDGWIVLVITDFTAVKRREFRLESDRDAALIAAETDHLTGIYNRGATMVRFGRLVERATKTGEVFSAVLIDLDMFKAINDQHGHDGGDQVLVHFAACATQALRERDILGRVGGEEFLIIMPGATRKQAHTVIERLQAHVRDQRLILGGATLRYTFSAGIAEWKRSKTLDGLYHEADQALYAAKHAGRNQVKLAG</sequence>
<dbReference type="SUPFAM" id="SSF55073">
    <property type="entry name" value="Nucleotide cyclase"/>
    <property type="match status" value="1"/>
</dbReference>
<dbReference type="InterPro" id="IPR043128">
    <property type="entry name" value="Rev_trsase/Diguanyl_cyclase"/>
</dbReference>
<evidence type="ECO:0000313" key="4">
    <source>
        <dbReference type="EMBL" id="ESQ93191.1"/>
    </source>
</evidence>
<reference evidence="4 5" key="1">
    <citation type="journal article" date="2014" name="Nature">
        <title>Sequential evolution of bacterial morphology by co-option of a developmental regulator.</title>
        <authorList>
            <person name="Jiang C."/>
            <person name="Brown P.J."/>
            <person name="Ducret A."/>
            <person name="Brun Y.V."/>
        </authorList>
    </citation>
    <scope>NUCLEOTIDE SEQUENCE [LARGE SCALE GENOMIC DNA]</scope>
    <source>
        <strain evidence="4 5">DSM 16100</strain>
    </source>
</reference>
<dbReference type="CDD" id="cd01949">
    <property type="entry name" value="GGDEF"/>
    <property type="match status" value="1"/>
</dbReference>
<dbReference type="AlphaFoldDB" id="V4PXU6"/>
<comment type="caution">
    <text evidence="4">The sequence shown here is derived from an EMBL/GenBank/DDBJ whole genome shotgun (WGS) entry which is preliminary data.</text>
</comment>
<dbReference type="Proteomes" id="UP000017837">
    <property type="component" value="Unassembled WGS sequence"/>
</dbReference>
<evidence type="ECO:0000256" key="2">
    <source>
        <dbReference type="ARBA" id="ARBA00034247"/>
    </source>
</evidence>
<proteinExistence type="predicted"/>
<dbReference type="SMART" id="SM00267">
    <property type="entry name" value="GGDEF"/>
    <property type="match status" value="1"/>
</dbReference>
<keyword evidence="5" id="KW-1185">Reference proteome</keyword>
<dbReference type="Gene3D" id="3.30.70.270">
    <property type="match status" value="1"/>
</dbReference>
<accession>V4PXU6</accession>
<dbReference type="NCBIfam" id="TIGR00254">
    <property type="entry name" value="GGDEF"/>
    <property type="match status" value="1"/>
</dbReference>
<evidence type="ECO:0000256" key="1">
    <source>
        <dbReference type="ARBA" id="ARBA00012528"/>
    </source>
</evidence>
<comment type="catalytic activity">
    <reaction evidence="2">
        <text>2 GTP = 3',3'-c-di-GMP + 2 diphosphate</text>
        <dbReference type="Rhea" id="RHEA:24898"/>
        <dbReference type="ChEBI" id="CHEBI:33019"/>
        <dbReference type="ChEBI" id="CHEBI:37565"/>
        <dbReference type="ChEBI" id="CHEBI:58805"/>
        <dbReference type="EC" id="2.7.7.65"/>
    </reaction>
</comment>
<protein>
    <recommendedName>
        <fullName evidence="1">diguanylate cyclase</fullName>
        <ecNumber evidence="1">2.7.7.65</ecNumber>
    </recommendedName>
</protein>
<dbReference type="PANTHER" id="PTHR45138:SF9">
    <property type="entry name" value="DIGUANYLATE CYCLASE DGCM-RELATED"/>
    <property type="match status" value="1"/>
</dbReference>
<evidence type="ECO:0000313" key="5">
    <source>
        <dbReference type="Proteomes" id="UP000017837"/>
    </source>
</evidence>
<gene>
    <name evidence="4" type="ORF">ABENE_06475</name>
</gene>
<dbReference type="FunFam" id="3.30.70.270:FF:000001">
    <property type="entry name" value="Diguanylate cyclase domain protein"/>
    <property type="match status" value="1"/>
</dbReference>
<dbReference type="GO" id="GO:0052621">
    <property type="term" value="F:diguanylate cyclase activity"/>
    <property type="evidence" value="ECO:0007669"/>
    <property type="project" value="UniProtKB-EC"/>
</dbReference>
<dbReference type="PANTHER" id="PTHR45138">
    <property type="entry name" value="REGULATORY COMPONENTS OF SENSORY TRANSDUCTION SYSTEM"/>
    <property type="match status" value="1"/>
</dbReference>
<name>V4PXU6_9CAUL</name>
<dbReference type="Pfam" id="PF12860">
    <property type="entry name" value="PAS_7"/>
    <property type="match status" value="1"/>
</dbReference>